<organism evidence="2 3">
    <name type="scientific">Pneumocystis carinii (strain B80)</name>
    <name type="common">Rat pneumocystis pneumonia agent</name>
    <name type="synonym">Pneumocystis carinii f. sp. carinii</name>
    <dbReference type="NCBI Taxonomy" id="1408658"/>
    <lineage>
        <taxon>Eukaryota</taxon>
        <taxon>Fungi</taxon>
        <taxon>Dikarya</taxon>
        <taxon>Ascomycota</taxon>
        <taxon>Taphrinomycotina</taxon>
        <taxon>Pneumocystomycetes</taxon>
        <taxon>Pneumocystaceae</taxon>
        <taxon>Pneumocystis</taxon>
    </lineage>
</organism>
<comment type="caution">
    <text evidence="2">The sequence shown here is derived from an EMBL/GenBank/DDBJ whole genome shotgun (WGS) entry which is preliminary data.</text>
</comment>
<dbReference type="AlphaFoldDB" id="A0A0W4ZM19"/>
<reference evidence="3" key="1">
    <citation type="journal article" date="2016" name="Nat. Commun.">
        <title>Genome analysis of three Pneumocystis species reveals adaptation mechanisms to life exclusively in mammalian hosts.</title>
        <authorList>
            <person name="Ma L."/>
            <person name="Chen Z."/>
            <person name="Huang D.W."/>
            <person name="Kutty G."/>
            <person name="Ishihara M."/>
            <person name="Wang H."/>
            <person name="Abouelleil A."/>
            <person name="Bishop L."/>
            <person name="Davey E."/>
            <person name="Deng R."/>
            <person name="Deng X."/>
            <person name="Fan L."/>
            <person name="Fantoni G."/>
            <person name="Fitzgerald M."/>
            <person name="Gogineni E."/>
            <person name="Goldberg J.M."/>
            <person name="Handley G."/>
            <person name="Hu X."/>
            <person name="Huber C."/>
            <person name="Jiao X."/>
            <person name="Jones K."/>
            <person name="Levin J.Z."/>
            <person name="Liu Y."/>
            <person name="Macdonald P."/>
            <person name="Melnikov A."/>
            <person name="Raley C."/>
            <person name="Sassi M."/>
            <person name="Sherman B.T."/>
            <person name="Song X."/>
            <person name="Sykes S."/>
            <person name="Tran B."/>
            <person name="Walsh L."/>
            <person name="Xia Y."/>
            <person name="Yang J."/>
            <person name="Young S."/>
            <person name="Zeng Q."/>
            <person name="Zheng X."/>
            <person name="Stephens R."/>
            <person name="Nusbaum C."/>
            <person name="Birren B.W."/>
            <person name="Azadi P."/>
            <person name="Lempicki R.A."/>
            <person name="Cuomo C.A."/>
            <person name="Kovacs J.A."/>
        </authorList>
    </citation>
    <scope>NUCLEOTIDE SEQUENCE [LARGE SCALE GENOMIC DNA]</scope>
    <source>
        <strain evidence="3">B80</strain>
    </source>
</reference>
<dbReference type="OrthoDB" id="5295250at2759"/>
<dbReference type="PROSITE" id="PS50181">
    <property type="entry name" value="FBOX"/>
    <property type="match status" value="1"/>
</dbReference>
<keyword evidence="3" id="KW-1185">Reference proteome</keyword>
<accession>A0A0W4ZM19</accession>
<name>A0A0W4ZM19_PNEC8</name>
<dbReference type="SMART" id="SM00256">
    <property type="entry name" value="FBOX"/>
    <property type="match status" value="1"/>
</dbReference>
<dbReference type="VEuPathDB" id="FungiDB:T552_01368"/>
<evidence type="ECO:0000313" key="2">
    <source>
        <dbReference type="EMBL" id="KTW29417.1"/>
    </source>
</evidence>
<dbReference type="InterPro" id="IPR001810">
    <property type="entry name" value="F-box_dom"/>
</dbReference>
<proteinExistence type="predicted"/>
<gene>
    <name evidence="2" type="ORF">T552_01368</name>
</gene>
<dbReference type="Gene3D" id="1.20.1280.50">
    <property type="match status" value="1"/>
</dbReference>
<dbReference type="SUPFAM" id="SSF81383">
    <property type="entry name" value="F-box domain"/>
    <property type="match status" value="1"/>
</dbReference>
<dbReference type="GeneID" id="28936155"/>
<dbReference type="Proteomes" id="UP000054454">
    <property type="component" value="Unassembled WGS sequence"/>
</dbReference>
<evidence type="ECO:0000313" key="3">
    <source>
        <dbReference type="Proteomes" id="UP000054454"/>
    </source>
</evidence>
<feature type="domain" description="F-box" evidence="1">
    <location>
        <begin position="56"/>
        <end position="102"/>
    </location>
</feature>
<dbReference type="InterPro" id="IPR036047">
    <property type="entry name" value="F-box-like_dom_sf"/>
</dbReference>
<protein>
    <recommendedName>
        <fullName evidence="1">F-box domain-containing protein</fullName>
    </recommendedName>
</protein>
<dbReference type="CDD" id="cd09917">
    <property type="entry name" value="F-box_SF"/>
    <property type="match status" value="1"/>
</dbReference>
<dbReference type="EMBL" id="LFVZ01000005">
    <property type="protein sequence ID" value="KTW29417.1"/>
    <property type="molecule type" value="Genomic_DNA"/>
</dbReference>
<dbReference type="Pfam" id="PF00646">
    <property type="entry name" value="F-box"/>
    <property type="match status" value="1"/>
</dbReference>
<dbReference type="InterPro" id="IPR011047">
    <property type="entry name" value="Quinoprotein_ADH-like_sf"/>
</dbReference>
<dbReference type="SUPFAM" id="SSF50998">
    <property type="entry name" value="Quinoprotein alcohol dehydrogenase-like"/>
    <property type="match status" value="1"/>
</dbReference>
<sequence>MSLEEYTSLVSSFKDIYNNASPHLRQLIIDTLFIESSPVDIWYIHQKFINKKPYYFDILGHLPYELLEMVFKYLDIEDIIVFSMVCRRWNTLISCNLVAKMLINVYFNGQTIKDTNNDWYSLFQKFAKKYIRMKKGELKSFNILYPYNKVTSSSLYTRLYDNHLVLYNHSITESFNKGITLYCLRPGISQKDAIYISTESYGGMLNVSLDSYIIVGVNYFGVFYIWSLHTLELIDTFKLGSSDVASMTCCNNNICINTFSQVLSVWNLKFKKFMFYKTLEQIDPNLSKKCNVIIIEFLKRNNELILCIENMTSNNEISYYQYRIYVLSPDCGRILRYGSLMNKNMPFKTNIINEDELMIFYELNSGQYLKMDLKTMHAVRCLFHKNHIQELDYLVYLQNSFIIKNLKSIDNSSDNGLYVEKCDPETGLLLSKNKILGSENIIYSQSCLKNKDSLQGNNDWIVYNHQNKVFLWEL</sequence>
<evidence type="ECO:0000259" key="1">
    <source>
        <dbReference type="PROSITE" id="PS50181"/>
    </source>
</evidence>
<dbReference type="RefSeq" id="XP_018226610.1">
    <property type="nucleotide sequence ID" value="XM_018369953.1"/>
</dbReference>